<reference evidence="1" key="1">
    <citation type="submission" date="2023-07" db="EMBL/GenBank/DDBJ databases">
        <title>Black Yeasts Isolated from many extreme environments.</title>
        <authorList>
            <person name="Coleine C."/>
            <person name="Stajich J.E."/>
            <person name="Selbmann L."/>
        </authorList>
    </citation>
    <scope>NUCLEOTIDE SEQUENCE</scope>
    <source>
        <strain evidence="1">CCFEE 5714</strain>
    </source>
</reference>
<protein>
    <submittedName>
        <fullName evidence="1">Uncharacterized protein</fullName>
    </submittedName>
</protein>
<proteinExistence type="predicted"/>
<keyword evidence="2" id="KW-1185">Reference proteome</keyword>
<sequence>MRAFLQLAALVAALPSLLIAASPLAAGSPVSKIAKITHPSKNGSDFTINGKTGYFAGTNSYWIGFLTNNDDIDLVMQHLKTSGLEVLRVWGFNDVTSTPTDGTVYYQSFAGGKPTINTGSNGLQRLDYVVKSAEAHGIKLIINFVNNWTDYGGMAAYFSYAGISDNTQWYTSNKAQTQYRKYIKAVVSRYTNSPAVFAWELANEPRCNGCDTKIITNWIKKTSKYIKSLDPNHMVTIGEEGFGLKVGDDGSYPYTYAEGTDFAANCGVADIDFCTYHLYPDSWSVSPAKQWGNAWIKNHDKVCKAAGKPCVLEEFGYSNNCAVEGAWEATALKAPSTGGDMFWQYGDTLSTGQTHQDGNTVYYGTDLYDCLVTKHVAAIDAAYA</sequence>
<name>A0ACC3ND48_9PEZI</name>
<accession>A0ACC3ND48</accession>
<evidence type="ECO:0000313" key="2">
    <source>
        <dbReference type="Proteomes" id="UP001281147"/>
    </source>
</evidence>
<evidence type="ECO:0000313" key="1">
    <source>
        <dbReference type="EMBL" id="KAK3714186.1"/>
    </source>
</evidence>
<comment type="caution">
    <text evidence="1">The sequence shown here is derived from an EMBL/GenBank/DDBJ whole genome shotgun (WGS) entry which is preliminary data.</text>
</comment>
<dbReference type="EMBL" id="JAUTXU010000057">
    <property type="protein sequence ID" value="KAK3714186.1"/>
    <property type="molecule type" value="Genomic_DNA"/>
</dbReference>
<dbReference type="Proteomes" id="UP001281147">
    <property type="component" value="Unassembled WGS sequence"/>
</dbReference>
<organism evidence="1 2">
    <name type="scientific">Vermiconidia calcicola</name>
    <dbReference type="NCBI Taxonomy" id="1690605"/>
    <lineage>
        <taxon>Eukaryota</taxon>
        <taxon>Fungi</taxon>
        <taxon>Dikarya</taxon>
        <taxon>Ascomycota</taxon>
        <taxon>Pezizomycotina</taxon>
        <taxon>Dothideomycetes</taxon>
        <taxon>Dothideomycetidae</taxon>
        <taxon>Mycosphaerellales</taxon>
        <taxon>Extremaceae</taxon>
        <taxon>Vermiconidia</taxon>
    </lineage>
</organism>
<gene>
    <name evidence="1" type="ORF">LTR37_007988</name>
</gene>